<sequence length="228" mass="25936">MKKGLIISGLILLLVLLAIEILLPGYYEEKVEMVFRRQVDRVEFLEVNVSTHPALLLLTGRVQNGFIQARGVEFKGLRIESVESAYKDLIIANTPEGTKAVAGRNTFFQATFSEEDLNNYLKAIFTQFEDLNLELTPDLVSLDFKINLFGNVIELKLTGDFVVPDNHTVRFVPHSLEIGQYKITKLVLLKILKDIEFELEMKQYPLPLDLKEIRIEEGRLRVLGGSSQ</sequence>
<evidence type="ECO:0000313" key="1">
    <source>
        <dbReference type="EMBL" id="AZR72195.1"/>
    </source>
</evidence>
<dbReference type="EMBL" id="CP016379">
    <property type="protein sequence ID" value="AZR72195.1"/>
    <property type="molecule type" value="Genomic_DNA"/>
</dbReference>
<dbReference type="KEGG" id="aft:BBF96_01555"/>
<dbReference type="OrthoDB" id="2111570at2"/>
<dbReference type="AlphaFoldDB" id="A0A3S9SV90"/>
<gene>
    <name evidence="1" type="ORF">BBF96_01555</name>
</gene>
<dbReference type="Proteomes" id="UP000267250">
    <property type="component" value="Chromosome"/>
</dbReference>
<protein>
    <recommendedName>
        <fullName evidence="3">DUF2993 domain-containing protein</fullName>
    </recommendedName>
</protein>
<accession>A0A3S9SV90</accession>
<keyword evidence="2" id="KW-1185">Reference proteome</keyword>
<proteinExistence type="predicted"/>
<dbReference type="RefSeq" id="WP_127015524.1">
    <property type="nucleotide sequence ID" value="NZ_CP016379.1"/>
</dbReference>
<evidence type="ECO:0000313" key="2">
    <source>
        <dbReference type="Proteomes" id="UP000267250"/>
    </source>
</evidence>
<name>A0A3S9SV90_9FIRM</name>
<evidence type="ECO:0008006" key="3">
    <source>
        <dbReference type="Google" id="ProtNLM"/>
    </source>
</evidence>
<dbReference type="Pfam" id="PF11209">
    <property type="entry name" value="LmeA"/>
    <property type="match status" value="1"/>
</dbReference>
<reference evidence="1 2" key="1">
    <citation type="submission" date="2016-07" db="EMBL/GenBank/DDBJ databases">
        <title>Genome and transcriptome analysis of iron-reducing fermentative bacteria Anoxybacter fermentans.</title>
        <authorList>
            <person name="Zeng X."/>
            <person name="Shao Z."/>
        </authorList>
    </citation>
    <scope>NUCLEOTIDE SEQUENCE [LARGE SCALE GENOMIC DNA]</scope>
    <source>
        <strain evidence="1 2">DY22613</strain>
    </source>
</reference>
<dbReference type="InterPro" id="IPR021373">
    <property type="entry name" value="DUF2993"/>
</dbReference>
<organism evidence="1 2">
    <name type="scientific">Anoxybacter fermentans</name>
    <dbReference type="NCBI Taxonomy" id="1323375"/>
    <lineage>
        <taxon>Bacteria</taxon>
        <taxon>Bacillati</taxon>
        <taxon>Bacillota</taxon>
        <taxon>Clostridia</taxon>
        <taxon>Halanaerobiales</taxon>
        <taxon>Anoxybacter</taxon>
    </lineage>
</organism>